<sequence>MAEGSREKERGQGGAATSTTGGALRGLARSLSLRPRKAASPQLLPNGSIATEAVTSGKGSLDTNTANAFTNSNSTIGPSSPSTSAGFAGLGFATLQSPTRKSSRSERRPAHQLFDDSISSSPGGRGAAVGHSDGAVVEWGRPPVQTDTSLRDVQVVGLAMDNSKSASNSSSTPLRSVPSISSVGAGQRLGRNRDASGGTIGPSRGASSKFTTLRDAPLSSSDPALETGLHDKRGKGVDRANASAPAGLAPPNEGPGNSTSSSSGGSSLVKKLSLRRKPQPRPDLPLTSQADNEDKALPSITPSPYHLTAPFGRRSFDSLVSITGTQADMAPSYTQGTASAEPIHQKGHARRKTATDRQALDSPSGAVAYSPSSSRGLISSTTRGRPAREGSAVPTSSAYPTGYWAPPPYAYATAQNDGEHGISLGDEMDAMLSSEARERREALRGHSPPFFAVRRGWRKGIYTEEDEASRQTQNFPGPIVKRFESADEAVAFVCAPTNPSKPSFTRRDSSDSILPRPVAAPALLATVRTSTLGRSRSLASSTTSGRSFGARRGAAMGYLDEPSRTSPSSTSGQSFSFENEATQAGGPDSSKMARSGSNRPASRKGAENAMPSVNEDGTDHTPSLSAPGAKTGSSMNHRPAPFDFSTTTSHSVVKDRASPSLAYFAMASSPLTANAAALGAEAFGRAASPGGLASESHAQAHISPLILAERPTTPAKLPRMANGGAVFVIEDVTNLERSLAFYSAMFGANLAQKHASALVLRVGSQEHAASPTTRILLRVRAQSPFEDRVEKHEHEVSESFASSGTEYPPVVHRPTAPRVALLIEFEAQSLREVHAGISDRLISAKAKQGHWKYCAVTPIVDTIFGTREARLTGPDGETWILSSPIA</sequence>
<feature type="compositionally biased region" description="Polar residues" evidence="1">
    <location>
        <begin position="43"/>
        <end position="62"/>
    </location>
</feature>
<dbReference type="InterPro" id="IPR011320">
    <property type="entry name" value="RNase_H1_N"/>
</dbReference>
<feature type="compositionally biased region" description="Polar residues" evidence="1">
    <location>
        <begin position="172"/>
        <end position="184"/>
    </location>
</feature>
<feature type="region of interest" description="Disordered" evidence="1">
    <location>
        <begin position="532"/>
        <end position="551"/>
    </location>
</feature>
<protein>
    <recommendedName>
        <fullName evidence="2">Ribonuclease H1 N-terminal domain-containing protein</fullName>
    </recommendedName>
</protein>
<dbReference type="InterPro" id="IPR037056">
    <property type="entry name" value="RNase_H1_N_sf"/>
</dbReference>
<feature type="region of interest" description="Disordered" evidence="1">
    <location>
        <begin position="162"/>
        <end position="311"/>
    </location>
</feature>
<dbReference type="EMBL" id="KZ819374">
    <property type="protein sequence ID" value="PWN42967.1"/>
    <property type="molecule type" value="Genomic_DNA"/>
</dbReference>
<feature type="compositionally biased region" description="Low complexity" evidence="1">
    <location>
        <begin position="564"/>
        <end position="577"/>
    </location>
</feature>
<dbReference type="Proteomes" id="UP000245783">
    <property type="component" value="Unassembled WGS sequence"/>
</dbReference>
<feature type="region of interest" description="Disordered" evidence="1">
    <location>
        <begin position="330"/>
        <end position="399"/>
    </location>
</feature>
<accession>A0A316VZ75</accession>
<dbReference type="SUPFAM" id="SSF55658">
    <property type="entry name" value="L9 N-domain-like"/>
    <property type="match status" value="1"/>
</dbReference>
<feature type="region of interest" description="Disordered" evidence="1">
    <location>
        <begin position="558"/>
        <end position="650"/>
    </location>
</feature>
<dbReference type="InParanoid" id="A0A316VZ75"/>
<dbReference type="OrthoDB" id="2555129at2759"/>
<proteinExistence type="predicted"/>
<dbReference type="Gene3D" id="3.10.180.10">
    <property type="entry name" value="2,3-Dihydroxybiphenyl 1,2-Dioxygenase, domain 1"/>
    <property type="match status" value="1"/>
</dbReference>
<feature type="compositionally biased region" description="Low complexity" evidence="1">
    <location>
        <begin position="162"/>
        <end position="171"/>
    </location>
</feature>
<evidence type="ECO:0000313" key="4">
    <source>
        <dbReference type="Proteomes" id="UP000245783"/>
    </source>
</evidence>
<organism evidence="3 4">
    <name type="scientific">Ceraceosorus guamensis</name>
    <dbReference type="NCBI Taxonomy" id="1522189"/>
    <lineage>
        <taxon>Eukaryota</taxon>
        <taxon>Fungi</taxon>
        <taxon>Dikarya</taxon>
        <taxon>Basidiomycota</taxon>
        <taxon>Ustilaginomycotina</taxon>
        <taxon>Exobasidiomycetes</taxon>
        <taxon>Ceraceosorales</taxon>
        <taxon>Ceraceosoraceae</taxon>
        <taxon>Ceraceosorus</taxon>
    </lineage>
</organism>
<dbReference type="AlphaFoldDB" id="A0A316VZ75"/>
<keyword evidence="4" id="KW-1185">Reference proteome</keyword>
<feature type="compositionally biased region" description="Basic and acidic residues" evidence="1">
    <location>
        <begin position="228"/>
        <end position="238"/>
    </location>
</feature>
<evidence type="ECO:0000256" key="1">
    <source>
        <dbReference type="SAM" id="MobiDB-lite"/>
    </source>
</evidence>
<feature type="compositionally biased region" description="Low complexity" evidence="1">
    <location>
        <begin position="15"/>
        <end position="33"/>
    </location>
</feature>
<evidence type="ECO:0000313" key="3">
    <source>
        <dbReference type="EMBL" id="PWN42967.1"/>
    </source>
</evidence>
<feature type="compositionally biased region" description="Low complexity" evidence="1">
    <location>
        <begin position="63"/>
        <end position="75"/>
    </location>
</feature>
<name>A0A316VZ75_9BASI</name>
<feature type="domain" description="Ribonuclease H1 N-terminal" evidence="2">
    <location>
        <begin position="449"/>
        <end position="492"/>
    </location>
</feature>
<dbReference type="InterPro" id="IPR009027">
    <property type="entry name" value="Ribosomal_bL9/RNase_H1_N"/>
</dbReference>
<gene>
    <name evidence="3" type="ORF">IE81DRAFT_346951</name>
</gene>
<feature type="compositionally biased region" description="Basic and acidic residues" evidence="1">
    <location>
        <begin position="1"/>
        <end position="11"/>
    </location>
</feature>
<feature type="compositionally biased region" description="Low complexity" evidence="1">
    <location>
        <begin position="254"/>
        <end position="267"/>
    </location>
</feature>
<feature type="region of interest" description="Disordered" evidence="1">
    <location>
        <begin position="1"/>
        <end position="147"/>
    </location>
</feature>
<feature type="compositionally biased region" description="Polar residues" evidence="1">
    <location>
        <begin position="76"/>
        <end position="85"/>
    </location>
</feature>
<dbReference type="GeneID" id="37037964"/>
<dbReference type="InterPro" id="IPR029068">
    <property type="entry name" value="Glyas_Bleomycin-R_OHBP_Dase"/>
</dbReference>
<dbReference type="Pfam" id="PF01693">
    <property type="entry name" value="Cauli_VI"/>
    <property type="match status" value="1"/>
</dbReference>
<dbReference type="RefSeq" id="XP_025370127.1">
    <property type="nucleotide sequence ID" value="XM_025516094.1"/>
</dbReference>
<evidence type="ECO:0000259" key="2">
    <source>
        <dbReference type="Pfam" id="PF01693"/>
    </source>
</evidence>
<reference evidence="3 4" key="1">
    <citation type="journal article" date="2018" name="Mol. Biol. Evol.">
        <title>Broad Genomic Sampling Reveals a Smut Pathogenic Ancestry of the Fungal Clade Ustilaginomycotina.</title>
        <authorList>
            <person name="Kijpornyongpan T."/>
            <person name="Mondo S.J."/>
            <person name="Barry K."/>
            <person name="Sandor L."/>
            <person name="Lee J."/>
            <person name="Lipzen A."/>
            <person name="Pangilinan J."/>
            <person name="LaButti K."/>
            <person name="Hainaut M."/>
            <person name="Henrissat B."/>
            <person name="Grigoriev I.V."/>
            <person name="Spatafora J.W."/>
            <person name="Aime M.C."/>
        </authorList>
    </citation>
    <scope>NUCLEOTIDE SEQUENCE [LARGE SCALE GENOMIC DNA]</scope>
    <source>
        <strain evidence="3 4">MCA 4658</strain>
    </source>
</reference>
<dbReference type="Gene3D" id="3.40.970.10">
    <property type="entry name" value="Ribonuclease H1, N-terminal domain"/>
    <property type="match status" value="1"/>
</dbReference>
<feature type="compositionally biased region" description="Polar residues" evidence="1">
    <location>
        <begin position="532"/>
        <end position="546"/>
    </location>
</feature>
<dbReference type="SUPFAM" id="SSF54593">
    <property type="entry name" value="Glyoxalase/Bleomycin resistance protein/Dihydroxybiphenyl dioxygenase"/>
    <property type="match status" value="1"/>
</dbReference>
<feature type="compositionally biased region" description="Polar residues" evidence="1">
    <location>
        <begin position="370"/>
        <end position="383"/>
    </location>
</feature>